<dbReference type="SUPFAM" id="SSF56281">
    <property type="entry name" value="Metallo-hydrolase/oxidoreductase"/>
    <property type="match status" value="1"/>
</dbReference>
<dbReference type="SMART" id="SM00849">
    <property type="entry name" value="Lactamase_B"/>
    <property type="match status" value="1"/>
</dbReference>
<organism evidence="4 5">
    <name type="scientific">Candidatus Stercoripulliclostridium pullicola</name>
    <dbReference type="NCBI Taxonomy" id="2840953"/>
    <lineage>
        <taxon>Bacteria</taxon>
        <taxon>Bacillati</taxon>
        <taxon>Bacillota</taxon>
        <taxon>Clostridia</taxon>
        <taxon>Eubacteriales</taxon>
        <taxon>Candidatus Stercoripulliclostridium</taxon>
    </lineage>
</organism>
<dbReference type="InterPro" id="IPR050698">
    <property type="entry name" value="MBL"/>
</dbReference>
<evidence type="ECO:0000256" key="1">
    <source>
        <dbReference type="ARBA" id="ARBA00022801"/>
    </source>
</evidence>
<dbReference type="Pfam" id="PF07521">
    <property type="entry name" value="RMMBL"/>
    <property type="match status" value="1"/>
</dbReference>
<evidence type="ECO:0000259" key="2">
    <source>
        <dbReference type="SMART" id="SM00849"/>
    </source>
</evidence>
<keyword evidence="1" id="KW-0378">Hydrolase</keyword>
<evidence type="ECO:0000313" key="5">
    <source>
        <dbReference type="Proteomes" id="UP000727857"/>
    </source>
</evidence>
<sequence length="533" mass="59304">MQIRFLGAAREVTGSCYLVTVGAKNILIDCGMEQGPDIYEAQRLPVTTANIDAVLLTHAHIDHSGRLPLLYKNGYRNKIYMTRASRDLCKIMLMDSAHIQEQEAKWRNRKAKRGAYTAYTPLYDSEDAEKTLGLIRGIDYGDEVDVTEGIKAKFIDAGHLLGSSYVELTLTENGVTKTVLFSGDIGNVHKPIIRDPSVVTKADYVIMESTYGDRSHGDDPDYAKHLAEIIERTFKRGGNVVIPTFAVGRMQEMLYFLREVKRGKMVKDFPDFEVYVDSPLAIEATGVYSRNVAEYCDDETRALIDKGINPIGFEGLKLSVTSEDSKAINYDPTPKVILSASGMCEAGRVRHHLKHNLWRPESTIVFVGYQVQGTLGRSLLDGAKAVKLFNEAVRVRAEIVSLQGTSSHADREALMEWVHRISPAPQRVFVTHGEDEVASGFADSLYREYGLRAVAPYPGAAYDLVTDECIERGDTKKKSQAGAKTQRKLSPVYKDLQDALGELQVAVAAAEGYSNRDLRETAKEIRKIVSRLR</sequence>
<feature type="domain" description="Metallo-beta-lactamase" evidence="2">
    <location>
        <begin position="13"/>
        <end position="245"/>
    </location>
</feature>
<dbReference type="InterPro" id="IPR036866">
    <property type="entry name" value="RibonucZ/Hydroxyglut_hydro"/>
</dbReference>
<comment type="caution">
    <text evidence="4">The sequence shown here is derived from an EMBL/GenBank/DDBJ whole genome shotgun (WGS) entry which is preliminary data.</text>
</comment>
<dbReference type="Pfam" id="PF10996">
    <property type="entry name" value="Beta-Casp"/>
    <property type="match status" value="1"/>
</dbReference>
<proteinExistence type="predicted"/>
<reference evidence="4" key="1">
    <citation type="submission" date="2020-10" db="EMBL/GenBank/DDBJ databases">
        <authorList>
            <person name="Gilroy R."/>
        </authorList>
    </citation>
    <scope>NUCLEOTIDE SEQUENCE</scope>
    <source>
        <strain evidence="4">517</strain>
    </source>
</reference>
<evidence type="ECO:0000259" key="3">
    <source>
        <dbReference type="SMART" id="SM01027"/>
    </source>
</evidence>
<dbReference type="Gene3D" id="3.60.15.10">
    <property type="entry name" value="Ribonuclease Z/Hydroxyacylglutathione hydrolase-like"/>
    <property type="match status" value="1"/>
</dbReference>
<dbReference type="Pfam" id="PF00753">
    <property type="entry name" value="Lactamase_B"/>
    <property type="match status" value="1"/>
</dbReference>
<dbReference type="Proteomes" id="UP000727857">
    <property type="component" value="Unassembled WGS sequence"/>
</dbReference>
<dbReference type="GO" id="GO:0004521">
    <property type="term" value="F:RNA endonuclease activity"/>
    <property type="evidence" value="ECO:0007669"/>
    <property type="project" value="TreeGrafter"/>
</dbReference>
<name>A0A940DGH8_9FIRM</name>
<dbReference type="InterPro" id="IPR022712">
    <property type="entry name" value="Beta_Casp"/>
</dbReference>
<dbReference type="InterPro" id="IPR001279">
    <property type="entry name" value="Metallo-B-lactamas"/>
</dbReference>
<dbReference type="CDD" id="cd16295">
    <property type="entry name" value="TTHA0252-CPSF-like_MBL-fold"/>
    <property type="match status" value="1"/>
</dbReference>
<protein>
    <submittedName>
        <fullName evidence="4">MBL fold metallo-hydrolase</fullName>
    </submittedName>
</protein>
<accession>A0A940DGH8</accession>
<dbReference type="PANTHER" id="PTHR11203:SF37">
    <property type="entry name" value="INTEGRATOR COMPLEX SUBUNIT 11"/>
    <property type="match status" value="1"/>
</dbReference>
<dbReference type="Gene3D" id="3.40.50.10890">
    <property type="match status" value="1"/>
</dbReference>
<reference evidence="4" key="2">
    <citation type="journal article" date="2021" name="PeerJ">
        <title>Extensive microbial diversity within the chicken gut microbiome revealed by metagenomics and culture.</title>
        <authorList>
            <person name="Gilroy R."/>
            <person name="Ravi A."/>
            <person name="Getino M."/>
            <person name="Pursley I."/>
            <person name="Horton D.L."/>
            <person name="Alikhan N.F."/>
            <person name="Baker D."/>
            <person name="Gharbi K."/>
            <person name="Hall N."/>
            <person name="Watson M."/>
            <person name="Adriaenssens E.M."/>
            <person name="Foster-Nyarko E."/>
            <person name="Jarju S."/>
            <person name="Secka A."/>
            <person name="Antonio M."/>
            <person name="Oren A."/>
            <person name="Chaudhuri R.R."/>
            <person name="La Ragione R."/>
            <person name="Hildebrand F."/>
            <person name="Pallen M.J."/>
        </authorList>
    </citation>
    <scope>NUCLEOTIDE SEQUENCE</scope>
    <source>
        <strain evidence="4">517</strain>
    </source>
</reference>
<dbReference type="GO" id="GO:0016787">
    <property type="term" value="F:hydrolase activity"/>
    <property type="evidence" value="ECO:0007669"/>
    <property type="project" value="UniProtKB-KW"/>
</dbReference>
<dbReference type="AlphaFoldDB" id="A0A940DGH8"/>
<evidence type="ECO:0000313" key="4">
    <source>
        <dbReference type="EMBL" id="MBO8424306.1"/>
    </source>
</evidence>
<gene>
    <name evidence="4" type="ORF">IAB16_04755</name>
</gene>
<dbReference type="EMBL" id="JADINF010000120">
    <property type="protein sequence ID" value="MBO8424306.1"/>
    <property type="molecule type" value="Genomic_DNA"/>
</dbReference>
<feature type="domain" description="Beta-Casp" evidence="3">
    <location>
        <begin position="250"/>
        <end position="379"/>
    </location>
</feature>
<dbReference type="InterPro" id="IPR011108">
    <property type="entry name" value="RMMBL"/>
</dbReference>
<dbReference type="PANTHER" id="PTHR11203">
    <property type="entry name" value="CLEAVAGE AND POLYADENYLATION SPECIFICITY FACTOR FAMILY MEMBER"/>
    <property type="match status" value="1"/>
</dbReference>
<dbReference type="SMART" id="SM01027">
    <property type="entry name" value="Beta-Casp"/>
    <property type="match status" value="1"/>
</dbReference>